<accession>A0A9K3NLI7</accession>
<keyword evidence="2" id="KW-1185">Reference proteome</keyword>
<protein>
    <submittedName>
        <fullName evidence="1">Uncharacterized protein</fullName>
    </submittedName>
</protein>
<dbReference type="Gramene" id="mRNA:HanXRQr2_Chr05g0193371">
    <property type="protein sequence ID" value="CDS:HanXRQr2_Chr05g0193371.1"/>
    <property type="gene ID" value="HanXRQr2_Chr05g0193371"/>
</dbReference>
<dbReference type="EMBL" id="MNCJ02000320">
    <property type="protein sequence ID" value="KAF5804110.1"/>
    <property type="molecule type" value="Genomic_DNA"/>
</dbReference>
<dbReference type="AlphaFoldDB" id="A0A9K3NLI7"/>
<dbReference type="Proteomes" id="UP000215914">
    <property type="component" value="Unassembled WGS sequence"/>
</dbReference>
<proteinExistence type="predicted"/>
<sequence length="68" mass="7659">MCLTAKLSQKSCVALFCSTFSSFRSHRSQRISLTVDAMARYSASAEERDTTVCFFDFHDTGDPPKRSK</sequence>
<evidence type="ECO:0000313" key="1">
    <source>
        <dbReference type="EMBL" id="KAF5804110.1"/>
    </source>
</evidence>
<comment type="caution">
    <text evidence="1">The sequence shown here is derived from an EMBL/GenBank/DDBJ whole genome shotgun (WGS) entry which is preliminary data.</text>
</comment>
<name>A0A9K3NLI7_HELAN</name>
<reference evidence="1" key="1">
    <citation type="journal article" date="2017" name="Nature">
        <title>The sunflower genome provides insights into oil metabolism, flowering and Asterid evolution.</title>
        <authorList>
            <person name="Badouin H."/>
            <person name="Gouzy J."/>
            <person name="Grassa C.J."/>
            <person name="Murat F."/>
            <person name="Staton S.E."/>
            <person name="Cottret L."/>
            <person name="Lelandais-Briere C."/>
            <person name="Owens G.L."/>
            <person name="Carrere S."/>
            <person name="Mayjonade B."/>
            <person name="Legrand L."/>
            <person name="Gill N."/>
            <person name="Kane N.C."/>
            <person name="Bowers J.E."/>
            <person name="Hubner S."/>
            <person name="Bellec A."/>
            <person name="Berard A."/>
            <person name="Berges H."/>
            <person name="Blanchet N."/>
            <person name="Boniface M.C."/>
            <person name="Brunel D."/>
            <person name="Catrice O."/>
            <person name="Chaidir N."/>
            <person name="Claudel C."/>
            <person name="Donnadieu C."/>
            <person name="Faraut T."/>
            <person name="Fievet G."/>
            <person name="Helmstetter N."/>
            <person name="King M."/>
            <person name="Knapp S.J."/>
            <person name="Lai Z."/>
            <person name="Le Paslier M.C."/>
            <person name="Lippi Y."/>
            <person name="Lorenzon L."/>
            <person name="Mandel J.R."/>
            <person name="Marage G."/>
            <person name="Marchand G."/>
            <person name="Marquand E."/>
            <person name="Bret-Mestries E."/>
            <person name="Morien E."/>
            <person name="Nambeesan S."/>
            <person name="Nguyen T."/>
            <person name="Pegot-Espagnet P."/>
            <person name="Pouilly N."/>
            <person name="Raftis F."/>
            <person name="Sallet E."/>
            <person name="Schiex T."/>
            <person name="Thomas J."/>
            <person name="Vandecasteele C."/>
            <person name="Vares D."/>
            <person name="Vear F."/>
            <person name="Vautrin S."/>
            <person name="Crespi M."/>
            <person name="Mangin B."/>
            <person name="Burke J.M."/>
            <person name="Salse J."/>
            <person name="Munos S."/>
            <person name="Vincourt P."/>
            <person name="Rieseberg L.H."/>
            <person name="Langlade N.B."/>
        </authorList>
    </citation>
    <scope>NUCLEOTIDE SEQUENCE</scope>
    <source>
        <tissue evidence="1">Leaves</tissue>
    </source>
</reference>
<reference evidence="1" key="2">
    <citation type="submission" date="2020-06" db="EMBL/GenBank/DDBJ databases">
        <title>Helianthus annuus Genome sequencing and assembly Release 2.</title>
        <authorList>
            <person name="Gouzy J."/>
            <person name="Langlade N."/>
            <person name="Munos S."/>
        </authorList>
    </citation>
    <scope>NUCLEOTIDE SEQUENCE</scope>
    <source>
        <tissue evidence="1">Leaves</tissue>
    </source>
</reference>
<evidence type="ECO:0000313" key="2">
    <source>
        <dbReference type="Proteomes" id="UP000215914"/>
    </source>
</evidence>
<gene>
    <name evidence="1" type="ORF">HanXRQr2_Chr05g0193371</name>
</gene>
<organism evidence="1 2">
    <name type="scientific">Helianthus annuus</name>
    <name type="common">Common sunflower</name>
    <dbReference type="NCBI Taxonomy" id="4232"/>
    <lineage>
        <taxon>Eukaryota</taxon>
        <taxon>Viridiplantae</taxon>
        <taxon>Streptophyta</taxon>
        <taxon>Embryophyta</taxon>
        <taxon>Tracheophyta</taxon>
        <taxon>Spermatophyta</taxon>
        <taxon>Magnoliopsida</taxon>
        <taxon>eudicotyledons</taxon>
        <taxon>Gunneridae</taxon>
        <taxon>Pentapetalae</taxon>
        <taxon>asterids</taxon>
        <taxon>campanulids</taxon>
        <taxon>Asterales</taxon>
        <taxon>Asteraceae</taxon>
        <taxon>Asteroideae</taxon>
        <taxon>Heliantheae alliance</taxon>
        <taxon>Heliantheae</taxon>
        <taxon>Helianthus</taxon>
    </lineage>
</organism>